<evidence type="ECO:0000256" key="1">
    <source>
        <dbReference type="SAM" id="Phobius"/>
    </source>
</evidence>
<dbReference type="Proteomes" id="UP000537890">
    <property type="component" value="Unassembled WGS sequence"/>
</dbReference>
<evidence type="ECO:0000313" key="2">
    <source>
        <dbReference type="EMBL" id="NYT47490.1"/>
    </source>
</evidence>
<dbReference type="EMBL" id="JACCHS010000163">
    <property type="protein sequence ID" value="NYT47490.1"/>
    <property type="molecule type" value="Genomic_DNA"/>
</dbReference>
<organism evidence="2 3">
    <name type="scientific">Candidatus Methanofishera endochildressiae</name>
    <dbReference type="NCBI Taxonomy" id="2738884"/>
    <lineage>
        <taxon>Bacteria</taxon>
        <taxon>Pseudomonadati</taxon>
        <taxon>Pseudomonadota</taxon>
        <taxon>Gammaproteobacteria</taxon>
        <taxon>Candidatus Methanofishera</taxon>
    </lineage>
</organism>
<keyword evidence="1" id="KW-1133">Transmembrane helix</keyword>
<protein>
    <recommendedName>
        <fullName evidence="4">SSD domain-containing protein</fullName>
    </recommendedName>
</protein>
<evidence type="ECO:0008006" key="4">
    <source>
        <dbReference type="Google" id="ProtNLM"/>
    </source>
</evidence>
<accession>A0A7Z0MPH1</accession>
<comment type="caution">
    <text evidence="2">The sequence shown here is derived from an EMBL/GenBank/DDBJ whole genome shotgun (WGS) entry which is preliminary data.</text>
</comment>
<feature type="transmembrane region" description="Helical" evidence="1">
    <location>
        <begin position="43"/>
        <end position="68"/>
    </location>
</feature>
<keyword evidence="1" id="KW-0812">Transmembrane</keyword>
<name>A0A7Z0MPH1_9GAMM</name>
<dbReference type="AlphaFoldDB" id="A0A7Z0MPH1"/>
<evidence type="ECO:0000313" key="3">
    <source>
        <dbReference type="Proteomes" id="UP000537890"/>
    </source>
</evidence>
<keyword evidence="1" id="KW-0472">Membrane</keyword>
<sequence>MGVDSGIHIMHCLHESLADNQNLLQTSTARGVMFSSITTMSSFISLALIPHFGISSMGITPGGALVFLTVR</sequence>
<gene>
    <name evidence="2" type="ORF">H0A75_07870</name>
</gene>
<dbReference type="Gene3D" id="1.20.1640.10">
    <property type="entry name" value="Multidrug efflux transporter AcrB transmembrane domain"/>
    <property type="match status" value="1"/>
</dbReference>
<reference evidence="2 3" key="1">
    <citation type="submission" date="2020-05" db="EMBL/GenBank/DDBJ databases">
        <title>Horizontal transmission and recombination maintain forever young bacterial symbiont genomes.</title>
        <authorList>
            <person name="Russell S.L."/>
            <person name="Pepper-Tunick E."/>
            <person name="Svedberg J."/>
            <person name="Byrne A."/>
            <person name="Ruelas Castillo J."/>
            <person name="Vollmers C."/>
            <person name="Beinart R.A."/>
            <person name="Corbett-Detig R."/>
        </authorList>
    </citation>
    <scope>NUCLEOTIDE SEQUENCE [LARGE SCALE GENOMIC DNA]</scope>
    <source>
        <strain evidence="2">4727-3</strain>
    </source>
</reference>
<proteinExistence type="predicted"/>
<dbReference type="SUPFAM" id="SSF82866">
    <property type="entry name" value="Multidrug efflux transporter AcrB transmembrane domain"/>
    <property type="match status" value="1"/>
</dbReference>